<organism evidence="3 4">
    <name type="scientific">Actinorugispora endophytica</name>
    <dbReference type="NCBI Taxonomy" id="1605990"/>
    <lineage>
        <taxon>Bacteria</taxon>
        <taxon>Bacillati</taxon>
        <taxon>Actinomycetota</taxon>
        <taxon>Actinomycetes</taxon>
        <taxon>Streptosporangiales</taxon>
        <taxon>Nocardiopsidaceae</taxon>
        <taxon>Actinorugispora</taxon>
    </lineage>
</organism>
<dbReference type="SUPFAM" id="SSF55874">
    <property type="entry name" value="ATPase domain of HSP90 chaperone/DNA topoisomerase II/histidine kinase"/>
    <property type="match status" value="1"/>
</dbReference>
<sequence>MDERFSIALPRAAYTVPVMRQFMGGALEANGVCAECLSDILVAVTEACANVVDHGDPAPGYEVLARVRHGFCTLEIVHTGRYFNPAVVPPRPSPDSESGRGILLMRELMDRVVFDTDPRDRITVYLAKRLCVAPSLTDPRLTTIPVPR</sequence>
<gene>
    <name evidence="3" type="ORF">EV190_101603</name>
</gene>
<dbReference type="AlphaFoldDB" id="A0A4R6V907"/>
<feature type="domain" description="Histidine kinase/HSP90-like ATPase" evidence="2">
    <location>
        <begin position="15"/>
        <end position="119"/>
    </location>
</feature>
<comment type="caution">
    <text evidence="3">The sequence shown here is derived from an EMBL/GenBank/DDBJ whole genome shotgun (WGS) entry which is preliminary data.</text>
</comment>
<dbReference type="EMBL" id="SNYN01000001">
    <property type="protein sequence ID" value="TDQ55278.1"/>
    <property type="molecule type" value="Genomic_DNA"/>
</dbReference>
<dbReference type="InterPro" id="IPR036890">
    <property type="entry name" value="HATPase_C_sf"/>
</dbReference>
<keyword evidence="1" id="KW-0723">Serine/threonine-protein kinase</keyword>
<name>A0A4R6V907_9ACTN</name>
<reference evidence="3 4" key="1">
    <citation type="submission" date="2019-03" db="EMBL/GenBank/DDBJ databases">
        <title>Genomic Encyclopedia of Type Strains, Phase IV (KMG-IV): sequencing the most valuable type-strain genomes for metagenomic binning, comparative biology and taxonomic classification.</title>
        <authorList>
            <person name="Goeker M."/>
        </authorList>
    </citation>
    <scope>NUCLEOTIDE SEQUENCE [LARGE SCALE GENOMIC DNA]</scope>
    <source>
        <strain evidence="3 4">DSM 46770</strain>
    </source>
</reference>
<evidence type="ECO:0000259" key="2">
    <source>
        <dbReference type="Pfam" id="PF13581"/>
    </source>
</evidence>
<protein>
    <submittedName>
        <fullName evidence="3">Serine/threonine-protein kinase RsbW</fullName>
    </submittedName>
</protein>
<evidence type="ECO:0000256" key="1">
    <source>
        <dbReference type="ARBA" id="ARBA00022527"/>
    </source>
</evidence>
<dbReference type="InterPro" id="IPR003594">
    <property type="entry name" value="HATPase_dom"/>
</dbReference>
<evidence type="ECO:0000313" key="3">
    <source>
        <dbReference type="EMBL" id="TDQ55278.1"/>
    </source>
</evidence>
<accession>A0A4R6V907</accession>
<keyword evidence="3" id="KW-0808">Transferase</keyword>
<keyword evidence="3" id="KW-0418">Kinase</keyword>
<dbReference type="Proteomes" id="UP000295281">
    <property type="component" value="Unassembled WGS sequence"/>
</dbReference>
<dbReference type="OrthoDB" id="3185978at2"/>
<dbReference type="PANTHER" id="PTHR35526:SF3">
    <property type="entry name" value="ANTI-SIGMA-F FACTOR RSBW"/>
    <property type="match status" value="1"/>
</dbReference>
<evidence type="ECO:0000313" key="4">
    <source>
        <dbReference type="Proteomes" id="UP000295281"/>
    </source>
</evidence>
<dbReference type="GO" id="GO:0004674">
    <property type="term" value="F:protein serine/threonine kinase activity"/>
    <property type="evidence" value="ECO:0007669"/>
    <property type="project" value="UniProtKB-KW"/>
</dbReference>
<dbReference type="InterPro" id="IPR050267">
    <property type="entry name" value="Anti-sigma-factor_SerPK"/>
</dbReference>
<dbReference type="RefSeq" id="WP_133739825.1">
    <property type="nucleotide sequence ID" value="NZ_SNYN01000001.1"/>
</dbReference>
<dbReference type="CDD" id="cd16936">
    <property type="entry name" value="HATPase_RsbW-like"/>
    <property type="match status" value="1"/>
</dbReference>
<dbReference type="Pfam" id="PF13581">
    <property type="entry name" value="HATPase_c_2"/>
    <property type="match status" value="1"/>
</dbReference>
<dbReference type="PANTHER" id="PTHR35526">
    <property type="entry name" value="ANTI-SIGMA-F FACTOR RSBW-RELATED"/>
    <property type="match status" value="1"/>
</dbReference>
<proteinExistence type="predicted"/>
<keyword evidence="4" id="KW-1185">Reference proteome</keyword>
<dbReference type="Gene3D" id="3.30.565.10">
    <property type="entry name" value="Histidine kinase-like ATPase, C-terminal domain"/>
    <property type="match status" value="1"/>
</dbReference>